<proteinExistence type="predicted"/>
<keyword evidence="2" id="KW-1185">Reference proteome</keyword>
<organism evidence="1 2">
    <name type="scientific">Diploptera punctata</name>
    <name type="common">Pacific beetle cockroach</name>
    <dbReference type="NCBI Taxonomy" id="6984"/>
    <lineage>
        <taxon>Eukaryota</taxon>
        <taxon>Metazoa</taxon>
        <taxon>Ecdysozoa</taxon>
        <taxon>Arthropoda</taxon>
        <taxon>Hexapoda</taxon>
        <taxon>Insecta</taxon>
        <taxon>Pterygota</taxon>
        <taxon>Neoptera</taxon>
        <taxon>Polyneoptera</taxon>
        <taxon>Dictyoptera</taxon>
        <taxon>Blattodea</taxon>
        <taxon>Blaberoidea</taxon>
        <taxon>Blaberidae</taxon>
        <taxon>Diplopterinae</taxon>
        <taxon>Diploptera</taxon>
    </lineage>
</organism>
<dbReference type="AlphaFoldDB" id="A0AAD7ZK20"/>
<name>A0AAD7ZK20_DIPPU</name>
<evidence type="ECO:0000313" key="1">
    <source>
        <dbReference type="EMBL" id="KAJ9581841.1"/>
    </source>
</evidence>
<protein>
    <submittedName>
        <fullName evidence="1">Uncharacterized protein</fullName>
    </submittedName>
</protein>
<sequence length="106" mass="11976">YLKKTVLNHLFLKISAPAMFVLKRSKRTFIQALEPEHKTTGHSIGLFCLTGMHEAKVLKHDSHIILSSTASQRTLSSMLSGLIRIYFDYGTLQSFVLPRVSRESSL</sequence>
<accession>A0AAD7ZK20</accession>
<reference evidence="1" key="2">
    <citation type="submission" date="2023-05" db="EMBL/GenBank/DDBJ databases">
        <authorList>
            <person name="Fouks B."/>
        </authorList>
    </citation>
    <scope>NUCLEOTIDE SEQUENCE</scope>
    <source>
        <strain evidence="1">Stay&amp;Tobe</strain>
        <tissue evidence="1">Testes</tissue>
    </source>
</reference>
<feature type="non-terminal residue" evidence="1">
    <location>
        <position position="1"/>
    </location>
</feature>
<reference evidence="1" key="1">
    <citation type="journal article" date="2023" name="IScience">
        <title>Live-bearing cockroach genome reveals convergent evolutionary mechanisms linked to viviparity in insects and beyond.</title>
        <authorList>
            <person name="Fouks B."/>
            <person name="Harrison M.C."/>
            <person name="Mikhailova A.A."/>
            <person name="Marchal E."/>
            <person name="English S."/>
            <person name="Carruthers M."/>
            <person name="Jennings E.C."/>
            <person name="Chiamaka E.L."/>
            <person name="Frigard R.A."/>
            <person name="Pippel M."/>
            <person name="Attardo G.M."/>
            <person name="Benoit J.B."/>
            <person name="Bornberg-Bauer E."/>
            <person name="Tobe S.S."/>
        </authorList>
    </citation>
    <scope>NUCLEOTIDE SEQUENCE</scope>
    <source>
        <strain evidence="1">Stay&amp;Tobe</strain>
    </source>
</reference>
<dbReference type="Proteomes" id="UP001233999">
    <property type="component" value="Unassembled WGS sequence"/>
</dbReference>
<dbReference type="EMBL" id="JASPKZ010007842">
    <property type="protein sequence ID" value="KAJ9581841.1"/>
    <property type="molecule type" value="Genomic_DNA"/>
</dbReference>
<feature type="non-terminal residue" evidence="1">
    <location>
        <position position="106"/>
    </location>
</feature>
<gene>
    <name evidence="1" type="ORF">L9F63_003910</name>
</gene>
<evidence type="ECO:0000313" key="2">
    <source>
        <dbReference type="Proteomes" id="UP001233999"/>
    </source>
</evidence>
<comment type="caution">
    <text evidence="1">The sequence shown here is derived from an EMBL/GenBank/DDBJ whole genome shotgun (WGS) entry which is preliminary data.</text>
</comment>